<keyword evidence="1" id="KW-1133">Transmembrane helix</keyword>
<evidence type="ECO:0000256" key="1">
    <source>
        <dbReference type="SAM" id="Phobius"/>
    </source>
</evidence>
<sequence>MAAHWVSTLDSSSFCAPSEQDGELVWQFKRNCSISPKQLLFFFVSLALASSCVAMLTWEAGATLVTPFTVLELLALGAALLAYARHAADRERVVMSAQLLVVEWESAGRIERAEFNPRWARIVVGEKGLIEVSGAGRQAFIGRYTRPERREKLARDLRRALLVV</sequence>
<feature type="transmembrane region" description="Helical" evidence="1">
    <location>
        <begin position="64"/>
        <end position="84"/>
    </location>
</feature>
<comment type="caution">
    <text evidence="2">The sequence shown here is derived from an EMBL/GenBank/DDBJ whole genome shotgun (WGS) entry which is preliminary data.</text>
</comment>
<keyword evidence="1" id="KW-0472">Membrane</keyword>
<gene>
    <name evidence="2" type="ORF">GALL_278530</name>
</gene>
<dbReference type="AlphaFoldDB" id="A0A1J5R2P6"/>
<reference evidence="2" key="1">
    <citation type="submission" date="2016-10" db="EMBL/GenBank/DDBJ databases">
        <title>Sequence of Gallionella enrichment culture.</title>
        <authorList>
            <person name="Poehlein A."/>
            <person name="Muehling M."/>
            <person name="Daniel R."/>
        </authorList>
    </citation>
    <scope>NUCLEOTIDE SEQUENCE</scope>
</reference>
<accession>A0A1J5R2P6</accession>
<protein>
    <recommendedName>
        <fullName evidence="3">Integral membrane protein</fullName>
    </recommendedName>
</protein>
<organism evidence="2">
    <name type="scientific">mine drainage metagenome</name>
    <dbReference type="NCBI Taxonomy" id="410659"/>
    <lineage>
        <taxon>unclassified sequences</taxon>
        <taxon>metagenomes</taxon>
        <taxon>ecological metagenomes</taxon>
    </lineage>
</organism>
<evidence type="ECO:0008006" key="3">
    <source>
        <dbReference type="Google" id="ProtNLM"/>
    </source>
</evidence>
<dbReference type="InterPro" id="IPR019253">
    <property type="entry name" value="DUF2244_TM"/>
</dbReference>
<evidence type="ECO:0000313" key="2">
    <source>
        <dbReference type="EMBL" id="OIQ90222.1"/>
    </source>
</evidence>
<proteinExistence type="predicted"/>
<feature type="transmembrane region" description="Helical" evidence="1">
    <location>
        <begin position="39"/>
        <end position="58"/>
    </location>
</feature>
<dbReference type="Pfam" id="PF10003">
    <property type="entry name" value="DUF2244"/>
    <property type="match status" value="1"/>
</dbReference>
<dbReference type="EMBL" id="MLJW01000299">
    <property type="protein sequence ID" value="OIQ90222.1"/>
    <property type="molecule type" value="Genomic_DNA"/>
</dbReference>
<name>A0A1J5R2P6_9ZZZZ</name>
<keyword evidence="1" id="KW-0812">Transmembrane</keyword>